<dbReference type="PANTHER" id="PTHR42643:SF24">
    <property type="entry name" value="IONOTROPIC RECEPTOR 60A"/>
    <property type="match status" value="1"/>
</dbReference>
<dbReference type="AlphaFoldDB" id="A0A226DS96"/>
<evidence type="ECO:0000313" key="10">
    <source>
        <dbReference type="Proteomes" id="UP000198287"/>
    </source>
</evidence>
<evidence type="ECO:0000313" key="9">
    <source>
        <dbReference type="EMBL" id="OXA47561.1"/>
    </source>
</evidence>
<comment type="caution">
    <text evidence="9">The sequence shown here is derived from an EMBL/GenBank/DDBJ whole genome shotgun (WGS) entry which is preliminary data.</text>
</comment>
<comment type="subcellular location">
    <subcellularLocation>
        <location evidence="1">Cell membrane</location>
        <topology evidence="1">Multi-pass membrane protein</topology>
    </subcellularLocation>
</comment>
<name>A0A226DS96_FOLCA</name>
<evidence type="ECO:0000256" key="1">
    <source>
        <dbReference type="ARBA" id="ARBA00004651"/>
    </source>
</evidence>
<protein>
    <submittedName>
        <fullName evidence="9">Glutamate receptor 3.7</fullName>
    </submittedName>
</protein>
<gene>
    <name evidence="9" type="ORF">Fcan01_17909</name>
</gene>
<dbReference type="PANTHER" id="PTHR42643">
    <property type="entry name" value="IONOTROPIC RECEPTOR 20A-RELATED"/>
    <property type="match status" value="1"/>
</dbReference>
<keyword evidence="10" id="KW-1185">Reference proteome</keyword>
<keyword evidence="6 9" id="KW-0675">Receptor</keyword>
<feature type="transmembrane region" description="Helical" evidence="8">
    <location>
        <begin position="35"/>
        <end position="53"/>
    </location>
</feature>
<evidence type="ECO:0000256" key="5">
    <source>
        <dbReference type="ARBA" id="ARBA00023136"/>
    </source>
</evidence>
<evidence type="ECO:0000256" key="3">
    <source>
        <dbReference type="ARBA" id="ARBA00022692"/>
    </source>
</evidence>
<keyword evidence="2" id="KW-1003">Cell membrane</keyword>
<evidence type="ECO:0000256" key="6">
    <source>
        <dbReference type="ARBA" id="ARBA00023170"/>
    </source>
</evidence>
<dbReference type="Proteomes" id="UP000198287">
    <property type="component" value="Unassembled WGS sequence"/>
</dbReference>
<evidence type="ECO:0000256" key="7">
    <source>
        <dbReference type="ARBA" id="ARBA00023180"/>
    </source>
</evidence>
<organism evidence="9 10">
    <name type="scientific">Folsomia candida</name>
    <name type="common">Springtail</name>
    <dbReference type="NCBI Taxonomy" id="158441"/>
    <lineage>
        <taxon>Eukaryota</taxon>
        <taxon>Metazoa</taxon>
        <taxon>Ecdysozoa</taxon>
        <taxon>Arthropoda</taxon>
        <taxon>Hexapoda</taxon>
        <taxon>Collembola</taxon>
        <taxon>Entomobryomorpha</taxon>
        <taxon>Isotomoidea</taxon>
        <taxon>Isotomidae</taxon>
        <taxon>Proisotominae</taxon>
        <taxon>Folsomia</taxon>
    </lineage>
</organism>
<dbReference type="GO" id="GO:0005886">
    <property type="term" value="C:plasma membrane"/>
    <property type="evidence" value="ECO:0007669"/>
    <property type="project" value="UniProtKB-SubCell"/>
</dbReference>
<proteinExistence type="predicted"/>
<keyword evidence="3 8" id="KW-0812">Transmembrane</keyword>
<dbReference type="InterPro" id="IPR052192">
    <property type="entry name" value="Insect_Ionotropic_Sensory_Rcpt"/>
</dbReference>
<accession>A0A226DS96</accession>
<evidence type="ECO:0000256" key="4">
    <source>
        <dbReference type="ARBA" id="ARBA00022989"/>
    </source>
</evidence>
<sequence>MSFSYNSSFAGTGYVTPFPKALDGMNVFLSPFDDMVWVVLLLSCVTITFVIGLSRIKTVENFMSDVTQDLFNVTCILLRQVNGESLRMFNNRACVAVPILTVWFLGGCYVIMDNLYTGSVFSFLSAVKAPRLPSSLVDLADSEIPIMTHSWYLDETDRPIRKIPILNDYLVPQYVNLFKDSPEMMNMFRQLLKKLIFIHQDVDEYMSQSGISKLLRNSRQAMSGVSPNKVIDPEKTFAIMDSDQIVRMNGKLLQSTEKRLILYGKEYTPFNKVFVEVLKRNYLLPIFLKRLGQLLSNGMVDRWRKLEELYVPLYAHYAKNHTDYRKHFAVVMSNGREQITFHEANSISMGSVKEVFVLCGIFLSVSFVSILVECRRSFVYFMEFSLWACIHVLNGLITSLQKCRCRPSRRHKVVKICVKTINSD</sequence>
<keyword evidence="5 8" id="KW-0472">Membrane</keyword>
<reference evidence="9 10" key="1">
    <citation type="submission" date="2015-12" db="EMBL/GenBank/DDBJ databases">
        <title>The genome of Folsomia candida.</title>
        <authorList>
            <person name="Faddeeva A."/>
            <person name="Derks M.F."/>
            <person name="Anvar Y."/>
            <person name="Smit S."/>
            <person name="Van Straalen N."/>
            <person name="Roelofs D."/>
        </authorList>
    </citation>
    <scope>NUCLEOTIDE SEQUENCE [LARGE SCALE GENOMIC DNA]</scope>
    <source>
        <strain evidence="9 10">VU population</strain>
        <tissue evidence="9">Whole body</tissue>
    </source>
</reference>
<evidence type="ECO:0000256" key="2">
    <source>
        <dbReference type="ARBA" id="ARBA00022475"/>
    </source>
</evidence>
<keyword evidence="4 8" id="KW-1133">Transmembrane helix</keyword>
<keyword evidence="7" id="KW-0325">Glycoprotein</keyword>
<dbReference type="EMBL" id="LNIX01000013">
    <property type="protein sequence ID" value="OXA47561.1"/>
    <property type="molecule type" value="Genomic_DNA"/>
</dbReference>
<evidence type="ECO:0000256" key="8">
    <source>
        <dbReference type="SAM" id="Phobius"/>
    </source>
</evidence>